<proteinExistence type="inferred from homology"/>
<comment type="catalytic activity">
    <reaction evidence="10">
        <text>UDP-2-N,3-O-bis[(3R)-3-hydroxytetradecanoyl]-alpha-D-glucosamine + H2O = 2-N,3-O-bis[(3R)-3-hydroxytetradecanoyl]-alpha-D-glucosaminyl 1-phosphate + UMP + 2 H(+)</text>
        <dbReference type="Rhea" id="RHEA:25213"/>
        <dbReference type="ChEBI" id="CHEBI:15377"/>
        <dbReference type="ChEBI" id="CHEBI:15378"/>
        <dbReference type="ChEBI" id="CHEBI:57865"/>
        <dbReference type="ChEBI" id="CHEBI:57957"/>
        <dbReference type="ChEBI" id="CHEBI:78847"/>
        <dbReference type="EC" id="3.6.1.54"/>
    </reaction>
</comment>
<dbReference type="PATRIC" id="fig|28084.5.peg.1627"/>
<feature type="binding site" evidence="10">
    <location>
        <position position="80"/>
    </location>
    <ligand>
        <name>Mn(2+)</name>
        <dbReference type="ChEBI" id="CHEBI:29035"/>
        <label>2</label>
    </ligand>
</feature>
<feature type="binding site" evidence="10">
    <location>
        <position position="42"/>
    </location>
    <ligand>
        <name>Mn(2+)</name>
        <dbReference type="ChEBI" id="CHEBI:29035"/>
        <label>1</label>
    </ligand>
</feature>
<keyword evidence="7 10" id="KW-0443">Lipid metabolism</keyword>
<dbReference type="GO" id="GO:0030145">
    <property type="term" value="F:manganese ion binding"/>
    <property type="evidence" value="ECO:0007669"/>
    <property type="project" value="UniProtKB-UniRule"/>
</dbReference>
<keyword evidence="15" id="KW-1185">Reference proteome</keyword>
<dbReference type="AlphaFoldDB" id="A0A0W0S989"/>
<feature type="binding site" evidence="10">
    <location>
        <position position="11"/>
    </location>
    <ligand>
        <name>Mn(2+)</name>
        <dbReference type="ChEBI" id="CHEBI:29035"/>
        <label>1</label>
    </ligand>
</feature>
<feature type="binding site" evidence="10">
    <location>
        <position position="161"/>
    </location>
    <ligand>
        <name>substrate</name>
    </ligand>
</feature>
<reference evidence="12 14" key="1">
    <citation type="submission" date="2015-11" db="EMBL/GenBank/DDBJ databases">
        <title>Genomic analysis of 38 Legionella species identifies large and diverse effector repertoires.</title>
        <authorList>
            <person name="Burstein D."/>
            <person name="Amaro F."/>
            <person name="Zusman T."/>
            <person name="Lifshitz Z."/>
            <person name="Cohen O."/>
            <person name="Gilbert J.A."/>
            <person name="Pupko T."/>
            <person name="Shuman H.A."/>
            <person name="Segal G."/>
        </authorList>
    </citation>
    <scope>NUCLEOTIDE SEQUENCE [LARGE SCALE GENOMIC DNA]</scope>
    <source>
        <strain evidence="12 14">ORW</strain>
    </source>
</reference>
<keyword evidence="6 10" id="KW-0378">Hydrolase</keyword>
<dbReference type="PANTHER" id="PTHR34990:SF1">
    <property type="entry name" value="UDP-2,3-DIACYLGLUCOSAMINE HYDROLASE"/>
    <property type="match status" value="1"/>
</dbReference>
<dbReference type="RefSeq" id="WP_028380642.1">
    <property type="nucleotide sequence ID" value="NZ_CAAAIT010000001.1"/>
</dbReference>
<evidence type="ECO:0000256" key="6">
    <source>
        <dbReference type="ARBA" id="ARBA00022801"/>
    </source>
</evidence>
<keyword evidence="5 10" id="KW-0479">Metal-binding</keyword>
<evidence type="ECO:0000313" key="14">
    <source>
        <dbReference type="Proteomes" id="UP000054921"/>
    </source>
</evidence>
<evidence type="ECO:0000259" key="11">
    <source>
        <dbReference type="Pfam" id="PF00149"/>
    </source>
</evidence>
<feature type="binding site" evidence="10">
    <location>
        <position position="195"/>
    </location>
    <ligand>
        <name>substrate</name>
    </ligand>
</feature>
<reference evidence="13 15" key="2">
    <citation type="submission" date="2018-12" db="EMBL/GenBank/DDBJ databases">
        <authorList>
            <consortium name="Pathogen Informatics"/>
        </authorList>
    </citation>
    <scope>NUCLEOTIDE SEQUENCE [LARGE SCALE GENOMIC DNA]</scope>
    <source>
        <strain evidence="13 15">NCTC11976</strain>
    </source>
</reference>
<gene>
    <name evidence="10 12" type="primary">lpxH</name>
    <name evidence="12" type="ORF">Lche_1497</name>
    <name evidence="13" type="ORF">NCTC11976_02169</name>
</gene>
<comment type="similarity">
    <text evidence="10">Belongs to the LpxH family.</text>
</comment>
<comment type="cofactor">
    <cofactor evidence="10">
        <name>Mn(2+)</name>
        <dbReference type="ChEBI" id="CHEBI:29035"/>
    </cofactor>
    <text evidence="10">Binds 2 Mn(2+) ions per subunit in a binuclear metal center.</text>
</comment>
<evidence type="ECO:0000256" key="9">
    <source>
        <dbReference type="ARBA" id="ARBA00023211"/>
    </source>
</evidence>
<evidence type="ECO:0000313" key="12">
    <source>
        <dbReference type="EMBL" id="KTC79477.1"/>
    </source>
</evidence>
<keyword evidence="1 10" id="KW-1003">Cell membrane</keyword>
<evidence type="ECO:0000256" key="10">
    <source>
        <dbReference type="HAMAP-Rule" id="MF_00575"/>
    </source>
</evidence>
<feature type="domain" description="Calcineurin-like phosphoesterase" evidence="11">
    <location>
        <begin position="4"/>
        <end position="199"/>
    </location>
</feature>
<dbReference type="Proteomes" id="UP000277577">
    <property type="component" value="Chromosome"/>
</dbReference>
<dbReference type="Gene3D" id="3.60.21.10">
    <property type="match status" value="1"/>
</dbReference>
<evidence type="ECO:0000313" key="15">
    <source>
        <dbReference type="Proteomes" id="UP000277577"/>
    </source>
</evidence>
<evidence type="ECO:0000313" key="13">
    <source>
        <dbReference type="EMBL" id="VEB37343.1"/>
    </source>
</evidence>
<dbReference type="UniPathway" id="UPA00359">
    <property type="reaction ID" value="UER00480"/>
</dbReference>
<dbReference type="OrthoDB" id="9783283at2"/>
<evidence type="ECO:0000256" key="8">
    <source>
        <dbReference type="ARBA" id="ARBA00023136"/>
    </source>
</evidence>
<accession>A0A0W0S989</accession>
<comment type="pathway">
    <text evidence="10">Glycolipid biosynthesis; lipid IV(A) biosynthesis; lipid IV(A) from (3R)-3-hydroxytetradecanoyl-[acyl-carrier-protein] and UDP-N-acetyl-alpha-D-glucosamine: step 4/6.</text>
</comment>
<dbReference type="GO" id="GO:0005737">
    <property type="term" value="C:cytoplasm"/>
    <property type="evidence" value="ECO:0007669"/>
    <property type="project" value="InterPro"/>
</dbReference>
<dbReference type="CDD" id="cd07398">
    <property type="entry name" value="MPP_YbbF-LpxH"/>
    <property type="match status" value="1"/>
</dbReference>
<name>A0A0W0S989_9GAMM</name>
<protein>
    <recommendedName>
        <fullName evidence="10">UDP-2,3-diacylglucosamine hydrolase</fullName>
        <ecNumber evidence="10">3.6.1.54</ecNumber>
    </recommendedName>
    <alternativeName>
        <fullName evidence="10">UDP-2,3-diacylglucosamine diphosphatase</fullName>
    </alternativeName>
</protein>
<keyword evidence="3 10" id="KW-0997">Cell inner membrane</keyword>
<evidence type="ECO:0000256" key="7">
    <source>
        <dbReference type="ARBA" id="ARBA00023098"/>
    </source>
</evidence>
<feature type="binding site" evidence="10">
    <location>
        <position position="9"/>
    </location>
    <ligand>
        <name>Mn(2+)</name>
        <dbReference type="ChEBI" id="CHEBI:29035"/>
        <label>1</label>
    </ligand>
</feature>
<dbReference type="Proteomes" id="UP000054921">
    <property type="component" value="Unassembled WGS sequence"/>
</dbReference>
<feature type="binding site" evidence="10">
    <location>
        <position position="164"/>
    </location>
    <ligand>
        <name>substrate</name>
    </ligand>
</feature>
<evidence type="ECO:0000256" key="1">
    <source>
        <dbReference type="ARBA" id="ARBA00022475"/>
    </source>
</evidence>
<dbReference type="InterPro" id="IPR010138">
    <property type="entry name" value="UDP-diacylglucosamine_Hdrlase"/>
</dbReference>
<keyword evidence="2 10" id="KW-0444">Lipid biosynthesis</keyword>
<organism evidence="12 14">
    <name type="scientific">Legionella cherrii</name>
    <dbReference type="NCBI Taxonomy" id="28084"/>
    <lineage>
        <taxon>Bacteria</taxon>
        <taxon>Pseudomonadati</taxon>
        <taxon>Pseudomonadota</taxon>
        <taxon>Gammaproteobacteria</taxon>
        <taxon>Legionellales</taxon>
        <taxon>Legionellaceae</taxon>
        <taxon>Legionella</taxon>
    </lineage>
</organism>
<feature type="binding site" evidence="10">
    <location>
        <begin position="80"/>
        <end position="81"/>
    </location>
    <ligand>
        <name>substrate</name>
    </ligand>
</feature>
<dbReference type="NCBIfam" id="TIGR01854">
    <property type="entry name" value="lipid_A_lpxH"/>
    <property type="match status" value="1"/>
</dbReference>
<dbReference type="EC" id="3.6.1.54" evidence="10"/>
<feature type="binding site" evidence="10">
    <location>
        <position position="195"/>
    </location>
    <ligand>
        <name>Mn(2+)</name>
        <dbReference type="ChEBI" id="CHEBI:29035"/>
        <label>2</label>
    </ligand>
</feature>
<dbReference type="NCBIfam" id="NF003743">
    <property type="entry name" value="PRK05340.1"/>
    <property type="match status" value="1"/>
</dbReference>
<evidence type="ECO:0000256" key="2">
    <source>
        <dbReference type="ARBA" id="ARBA00022516"/>
    </source>
</evidence>
<feature type="binding site" evidence="10">
    <location>
        <position position="167"/>
    </location>
    <ligand>
        <name>substrate</name>
    </ligand>
</feature>
<dbReference type="InterPro" id="IPR004843">
    <property type="entry name" value="Calcineurin-like_PHP"/>
</dbReference>
<comment type="subcellular location">
    <subcellularLocation>
        <location evidence="10">Cell inner membrane</location>
        <topology evidence="10">Peripheral membrane protein</topology>
        <orientation evidence="10">Cytoplasmic side</orientation>
    </subcellularLocation>
</comment>
<dbReference type="GO" id="GO:0009245">
    <property type="term" value="P:lipid A biosynthetic process"/>
    <property type="evidence" value="ECO:0007669"/>
    <property type="project" value="UniProtKB-UniRule"/>
</dbReference>
<dbReference type="PANTHER" id="PTHR34990">
    <property type="entry name" value="UDP-2,3-DIACYLGLUCOSAMINE HYDROLASE-RELATED"/>
    <property type="match status" value="1"/>
</dbReference>
<keyword evidence="8 10" id="KW-0472">Membrane</keyword>
<dbReference type="InterPro" id="IPR029052">
    <property type="entry name" value="Metallo-depent_PP-like"/>
</dbReference>
<evidence type="ECO:0000256" key="4">
    <source>
        <dbReference type="ARBA" id="ARBA00022556"/>
    </source>
</evidence>
<feature type="binding site" evidence="10">
    <location>
        <position position="42"/>
    </location>
    <ligand>
        <name>Mn(2+)</name>
        <dbReference type="ChEBI" id="CHEBI:29035"/>
        <label>2</label>
    </ligand>
</feature>
<feature type="binding site" evidence="10">
    <location>
        <position position="115"/>
    </location>
    <ligand>
        <name>Mn(2+)</name>
        <dbReference type="ChEBI" id="CHEBI:29035"/>
        <label>2</label>
    </ligand>
</feature>
<dbReference type="SUPFAM" id="SSF56300">
    <property type="entry name" value="Metallo-dependent phosphatases"/>
    <property type="match status" value="1"/>
</dbReference>
<dbReference type="InterPro" id="IPR043461">
    <property type="entry name" value="LpxH-like"/>
</dbReference>
<dbReference type="STRING" id="28084.Lche_1497"/>
<dbReference type="HAMAP" id="MF_00575">
    <property type="entry name" value="LpxH"/>
    <property type="match status" value="1"/>
</dbReference>
<feature type="binding site" evidence="10">
    <location>
        <position position="123"/>
    </location>
    <ligand>
        <name>substrate</name>
    </ligand>
</feature>
<dbReference type="Pfam" id="PF00149">
    <property type="entry name" value="Metallophos"/>
    <property type="match status" value="1"/>
</dbReference>
<dbReference type="GO" id="GO:0008758">
    <property type="term" value="F:UDP-2,3-diacylglucosamine hydrolase activity"/>
    <property type="evidence" value="ECO:0007669"/>
    <property type="project" value="UniProtKB-UniRule"/>
</dbReference>
<sequence>MIEVAFISDLHLHPEDQDIQARFNHFLEWAKISVKNVYILGDFFHAWAGDDTLDEWSRNIANQLFSLKKQGINLFYMHGNRDFLLGKTFAKLAGWTILAEPTVIQLGQEKILLVHGDRYCTKDLAHQRFRLITRNRIFSVLFLSLPIKYRQRLVKQIRDRSQMNQNKSVEEMDVVADEVIKHMSHYQVTQLIHGHTHKPGITLYQNNSQELRRYVLSDWDDKPQVLCYDHTKGLYFAHM</sequence>
<keyword evidence="4 10" id="KW-0441">Lipid A biosynthesis</keyword>
<dbReference type="EMBL" id="LNXW01000013">
    <property type="protein sequence ID" value="KTC79477.1"/>
    <property type="molecule type" value="Genomic_DNA"/>
</dbReference>
<evidence type="ECO:0000256" key="5">
    <source>
        <dbReference type="ARBA" id="ARBA00022723"/>
    </source>
</evidence>
<keyword evidence="9 10" id="KW-0464">Manganese</keyword>
<dbReference type="GO" id="GO:0019897">
    <property type="term" value="C:extrinsic component of plasma membrane"/>
    <property type="evidence" value="ECO:0007669"/>
    <property type="project" value="UniProtKB-UniRule"/>
</dbReference>
<comment type="function">
    <text evidence="10">Hydrolyzes the pyrophosphate bond of UDP-2,3-diacylglucosamine to yield 2,3-diacylglucosamine 1-phosphate (lipid X) and UMP by catalyzing the attack of water at the alpha-P atom. Involved in the biosynthesis of lipid A, a phosphorylated glycolipid that anchors the lipopolysaccharide to the outer membrane of the cell.</text>
</comment>
<feature type="binding site" evidence="10">
    <location>
        <position position="197"/>
    </location>
    <ligand>
        <name>Mn(2+)</name>
        <dbReference type="ChEBI" id="CHEBI:29035"/>
        <label>1</label>
    </ligand>
</feature>
<dbReference type="EMBL" id="LR134173">
    <property type="protein sequence ID" value="VEB37343.1"/>
    <property type="molecule type" value="Genomic_DNA"/>
</dbReference>
<evidence type="ECO:0000256" key="3">
    <source>
        <dbReference type="ARBA" id="ARBA00022519"/>
    </source>
</evidence>